<sequence length="217" mass="25131">MPPSNYTYPAKKKERGRKDIATLDISQSLIDQAIQGNSESFETIVRLTQSGIYNLAFRILNNREEAQDATQEAFVKLYQALPSFRGEARFTSWFYRIATNVCLDCYRRNKKKRENTAPEYMEHLLLLLTSNGQNSNPEQIYQDKQKLLRLQKAIDELPVKYRTVIVLRHMEGFSYQEIAEIMQVPVQTVGTFLYRGKAVLLKKLNSSKEGGIRVERV</sequence>
<dbReference type="Gene3D" id="1.10.1740.10">
    <property type="match status" value="1"/>
</dbReference>
<keyword evidence="2" id="KW-0805">Transcription regulation</keyword>
<dbReference type="PANTHER" id="PTHR43133:SF51">
    <property type="entry name" value="RNA POLYMERASE SIGMA FACTOR"/>
    <property type="match status" value="1"/>
</dbReference>
<dbReference type="GO" id="GO:0003677">
    <property type="term" value="F:DNA binding"/>
    <property type="evidence" value="ECO:0007669"/>
    <property type="project" value="InterPro"/>
</dbReference>
<dbReference type="InterPro" id="IPR013324">
    <property type="entry name" value="RNA_pol_sigma_r3/r4-like"/>
</dbReference>
<evidence type="ECO:0000313" key="7">
    <source>
        <dbReference type="EMBL" id="SHK73520.1"/>
    </source>
</evidence>
<dbReference type="Proteomes" id="UP000183997">
    <property type="component" value="Unassembled WGS sequence"/>
</dbReference>
<dbReference type="Pfam" id="PF08281">
    <property type="entry name" value="Sigma70_r4_2"/>
    <property type="match status" value="1"/>
</dbReference>
<keyword evidence="4" id="KW-0804">Transcription</keyword>
<dbReference type="OrthoDB" id="9784984at2"/>
<dbReference type="STRING" id="1121421.SAMN02745123_02944"/>
<gene>
    <name evidence="7" type="ORF">SAMN02745123_02944</name>
</gene>
<evidence type="ECO:0000313" key="8">
    <source>
        <dbReference type="Proteomes" id="UP000183997"/>
    </source>
</evidence>
<dbReference type="InterPro" id="IPR007627">
    <property type="entry name" value="RNA_pol_sigma70_r2"/>
</dbReference>
<dbReference type="InterPro" id="IPR036388">
    <property type="entry name" value="WH-like_DNA-bd_sf"/>
</dbReference>
<dbReference type="InterPro" id="IPR014284">
    <property type="entry name" value="RNA_pol_sigma-70_dom"/>
</dbReference>
<dbReference type="InterPro" id="IPR039425">
    <property type="entry name" value="RNA_pol_sigma-70-like"/>
</dbReference>
<feature type="domain" description="RNA polymerase sigma factor 70 region 4 type 2" evidence="6">
    <location>
        <begin position="148"/>
        <end position="198"/>
    </location>
</feature>
<dbReference type="CDD" id="cd06171">
    <property type="entry name" value="Sigma70_r4"/>
    <property type="match status" value="1"/>
</dbReference>
<keyword evidence="8" id="KW-1185">Reference proteome</keyword>
<dbReference type="GO" id="GO:0006352">
    <property type="term" value="P:DNA-templated transcription initiation"/>
    <property type="evidence" value="ECO:0007669"/>
    <property type="project" value="InterPro"/>
</dbReference>
<dbReference type="SUPFAM" id="SSF88946">
    <property type="entry name" value="Sigma2 domain of RNA polymerase sigma factors"/>
    <property type="match status" value="1"/>
</dbReference>
<dbReference type="Pfam" id="PF04542">
    <property type="entry name" value="Sigma70_r2"/>
    <property type="match status" value="1"/>
</dbReference>
<feature type="domain" description="RNA polymerase sigma-70 region 2" evidence="5">
    <location>
        <begin position="46"/>
        <end position="111"/>
    </location>
</feature>
<dbReference type="EMBL" id="FRAR01000022">
    <property type="protein sequence ID" value="SHK73520.1"/>
    <property type="molecule type" value="Genomic_DNA"/>
</dbReference>
<evidence type="ECO:0000256" key="2">
    <source>
        <dbReference type="ARBA" id="ARBA00023015"/>
    </source>
</evidence>
<dbReference type="InterPro" id="IPR013325">
    <property type="entry name" value="RNA_pol_sigma_r2"/>
</dbReference>
<dbReference type="PANTHER" id="PTHR43133">
    <property type="entry name" value="RNA POLYMERASE ECF-TYPE SIGMA FACTO"/>
    <property type="match status" value="1"/>
</dbReference>
<dbReference type="NCBIfam" id="TIGR02937">
    <property type="entry name" value="sigma70-ECF"/>
    <property type="match status" value="1"/>
</dbReference>
<dbReference type="SUPFAM" id="SSF88659">
    <property type="entry name" value="Sigma3 and sigma4 domains of RNA polymerase sigma factors"/>
    <property type="match status" value="1"/>
</dbReference>
<keyword evidence="3" id="KW-0731">Sigma factor</keyword>
<evidence type="ECO:0000256" key="1">
    <source>
        <dbReference type="ARBA" id="ARBA00010641"/>
    </source>
</evidence>
<comment type="similarity">
    <text evidence="1">Belongs to the sigma-70 factor family. ECF subfamily.</text>
</comment>
<dbReference type="InterPro" id="IPR013249">
    <property type="entry name" value="RNA_pol_sigma70_r4_t2"/>
</dbReference>
<evidence type="ECO:0000259" key="6">
    <source>
        <dbReference type="Pfam" id="PF08281"/>
    </source>
</evidence>
<reference evidence="8" key="1">
    <citation type="submission" date="2016-11" db="EMBL/GenBank/DDBJ databases">
        <authorList>
            <person name="Varghese N."/>
            <person name="Submissions S."/>
        </authorList>
    </citation>
    <scope>NUCLEOTIDE SEQUENCE [LARGE SCALE GENOMIC DNA]</scope>
    <source>
        <strain evidence="8">DSM 10349</strain>
    </source>
</reference>
<evidence type="ECO:0000259" key="5">
    <source>
        <dbReference type="Pfam" id="PF04542"/>
    </source>
</evidence>
<evidence type="ECO:0000256" key="3">
    <source>
        <dbReference type="ARBA" id="ARBA00023082"/>
    </source>
</evidence>
<protein>
    <submittedName>
        <fullName evidence="7">RNA polymerase sigma-70 factor, ECF subfamily</fullName>
    </submittedName>
</protein>
<dbReference type="AlphaFoldDB" id="A0A1M6UWG4"/>
<evidence type="ECO:0000256" key="4">
    <source>
        <dbReference type="ARBA" id="ARBA00023163"/>
    </source>
</evidence>
<dbReference type="Gene3D" id="1.10.10.10">
    <property type="entry name" value="Winged helix-like DNA-binding domain superfamily/Winged helix DNA-binding domain"/>
    <property type="match status" value="1"/>
</dbReference>
<proteinExistence type="inferred from homology"/>
<dbReference type="RefSeq" id="WP_084082441.1">
    <property type="nucleotide sequence ID" value="NZ_FRAR01000022.1"/>
</dbReference>
<name>A0A1M6UWG4_9FIRM</name>
<organism evidence="7 8">
    <name type="scientific">Desulforamulus aeronauticus DSM 10349</name>
    <dbReference type="NCBI Taxonomy" id="1121421"/>
    <lineage>
        <taxon>Bacteria</taxon>
        <taxon>Bacillati</taxon>
        <taxon>Bacillota</taxon>
        <taxon>Clostridia</taxon>
        <taxon>Eubacteriales</taxon>
        <taxon>Peptococcaceae</taxon>
        <taxon>Desulforamulus</taxon>
    </lineage>
</organism>
<accession>A0A1M6UWG4</accession>
<dbReference type="GO" id="GO:0016987">
    <property type="term" value="F:sigma factor activity"/>
    <property type="evidence" value="ECO:0007669"/>
    <property type="project" value="UniProtKB-KW"/>
</dbReference>